<dbReference type="EMBL" id="CAJVPT010036947">
    <property type="protein sequence ID" value="CAG8715993.1"/>
    <property type="molecule type" value="Genomic_DNA"/>
</dbReference>
<sequence>VIEMFQKSSTVLSMRFLHRLPKPSLLQFKPTLLRSNFHTNFHLKDKYNSSSSNSELSPKDSDVTSARLDHEHVANRRLLISFTCKVCLHRSTKTMSKHAYERGVVLIQCPSCLNRHLIADHLGFFRDGRTTIEDLMLEQGEKVTKLVDLDGSQVLECYQRVMQEERNSEQIKKASSECKE</sequence>
<organism evidence="1 2">
    <name type="scientific">Acaulospora colombiana</name>
    <dbReference type="NCBI Taxonomy" id="27376"/>
    <lineage>
        <taxon>Eukaryota</taxon>
        <taxon>Fungi</taxon>
        <taxon>Fungi incertae sedis</taxon>
        <taxon>Mucoromycota</taxon>
        <taxon>Glomeromycotina</taxon>
        <taxon>Glomeromycetes</taxon>
        <taxon>Diversisporales</taxon>
        <taxon>Acaulosporaceae</taxon>
        <taxon>Acaulospora</taxon>
    </lineage>
</organism>
<comment type="caution">
    <text evidence="1">The sequence shown here is derived from an EMBL/GenBank/DDBJ whole genome shotgun (WGS) entry which is preliminary data.</text>
</comment>
<feature type="non-terminal residue" evidence="1">
    <location>
        <position position="1"/>
    </location>
</feature>
<dbReference type="Proteomes" id="UP000789525">
    <property type="component" value="Unassembled WGS sequence"/>
</dbReference>
<evidence type="ECO:0000313" key="1">
    <source>
        <dbReference type="EMBL" id="CAG8715993.1"/>
    </source>
</evidence>
<evidence type="ECO:0000313" key="2">
    <source>
        <dbReference type="Proteomes" id="UP000789525"/>
    </source>
</evidence>
<reference evidence="1" key="1">
    <citation type="submission" date="2021-06" db="EMBL/GenBank/DDBJ databases">
        <authorList>
            <person name="Kallberg Y."/>
            <person name="Tangrot J."/>
            <person name="Rosling A."/>
        </authorList>
    </citation>
    <scope>NUCLEOTIDE SEQUENCE</scope>
    <source>
        <strain evidence="1">CL356</strain>
    </source>
</reference>
<gene>
    <name evidence="1" type="ORF">ACOLOM_LOCUS10901</name>
</gene>
<name>A0ACA9PMP0_9GLOM</name>
<keyword evidence="2" id="KW-1185">Reference proteome</keyword>
<proteinExistence type="predicted"/>
<protein>
    <submittedName>
        <fullName evidence="1">4948_t:CDS:1</fullName>
    </submittedName>
</protein>
<accession>A0ACA9PMP0</accession>